<sequence>MVRWGCCDKEVGMKKRARSPVEDEILVSYIHSHGHTNWRALPKAAGLMRCGKSCRLRWSNYLRPDIKRGNFALQEEQAIIYLHSSLGNRSAYRWLATYLPTYLLRSMLDVSAHAFFLLLSI</sequence>
<reference evidence="6 7" key="1">
    <citation type="journal article" date="2022" name="Nat. Plants">
        <title>Genomes of leafy and leafless Platanthera orchids illuminate the evolution of mycoheterotrophy.</title>
        <authorList>
            <person name="Li M.H."/>
            <person name="Liu K.W."/>
            <person name="Li Z."/>
            <person name="Lu H.C."/>
            <person name="Ye Q.L."/>
            <person name="Zhang D."/>
            <person name="Wang J.Y."/>
            <person name="Li Y.F."/>
            <person name="Zhong Z.M."/>
            <person name="Liu X."/>
            <person name="Yu X."/>
            <person name="Liu D.K."/>
            <person name="Tu X.D."/>
            <person name="Liu B."/>
            <person name="Hao Y."/>
            <person name="Liao X.Y."/>
            <person name="Jiang Y.T."/>
            <person name="Sun W.H."/>
            <person name="Chen J."/>
            <person name="Chen Y.Q."/>
            <person name="Ai Y."/>
            <person name="Zhai J.W."/>
            <person name="Wu S.S."/>
            <person name="Zhou Z."/>
            <person name="Hsiao Y.Y."/>
            <person name="Wu W.L."/>
            <person name="Chen Y.Y."/>
            <person name="Lin Y.F."/>
            <person name="Hsu J.L."/>
            <person name="Li C.Y."/>
            <person name="Wang Z.W."/>
            <person name="Zhao X."/>
            <person name="Zhong W.Y."/>
            <person name="Ma X.K."/>
            <person name="Ma L."/>
            <person name="Huang J."/>
            <person name="Chen G.Z."/>
            <person name="Huang M.Z."/>
            <person name="Huang L."/>
            <person name="Peng D.H."/>
            <person name="Luo Y.B."/>
            <person name="Zou S.Q."/>
            <person name="Chen S.P."/>
            <person name="Lan S."/>
            <person name="Tsai W.C."/>
            <person name="Van de Peer Y."/>
            <person name="Liu Z.J."/>
        </authorList>
    </citation>
    <scope>NUCLEOTIDE SEQUENCE [LARGE SCALE GENOMIC DNA]</scope>
    <source>
        <strain evidence="6">Lor288</strain>
    </source>
</reference>
<name>A0ABR2LZS7_9ASPA</name>
<dbReference type="InterPro" id="IPR015495">
    <property type="entry name" value="Myb_TF_plants"/>
</dbReference>
<dbReference type="InterPro" id="IPR017930">
    <property type="entry name" value="Myb_dom"/>
</dbReference>
<dbReference type="InterPro" id="IPR009057">
    <property type="entry name" value="Homeodomain-like_sf"/>
</dbReference>
<dbReference type="InterPro" id="IPR001005">
    <property type="entry name" value="SANT/Myb"/>
</dbReference>
<protein>
    <submittedName>
        <fullName evidence="6">Myb-related protein Myb4</fullName>
    </submittedName>
</protein>
<gene>
    <name evidence="6" type="primary">MYB4</name>
    <name evidence="6" type="ORF">KSP40_PGU020220</name>
</gene>
<dbReference type="Proteomes" id="UP001412067">
    <property type="component" value="Unassembled WGS sequence"/>
</dbReference>
<dbReference type="PROSITE" id="PS50090">
    <property type="entry name" value="MYB_LIKE"/>
    <property type="match status" value="1"/>
</dbReference>
<evidence type="ECO:0000313" key="6">
    <source>
        <dbReference type="EMBL" id="KAK8955704.1"/>
    </source>
</evidence>
<accession>A0ABR2LZS7</accession>
<keyword evidence="2" id="KW-0238">DNA-binding</keyword>
<evidence type="ECO:0000256" key="3">
    <source>
        <dbReference type="ARBA" id="ARBA00023242"/>
    </source>
</evidence>
<feature type="domain" description="HTH myb-type" evidence="5">
    <location>
        <begin position="22"/>
        <end position="66"/>
    </location>
</feature>
<dbReference type="SUPFAM" id="SSF46689">
    <property type="entry name" value="Homeodomain-like"/>
    <property type="match status" value="1"/>
</dbReference>
<organism evidence="6 7">
    <name type="scientific">Platanthera guangdongensis</name>
    <dbReference type="NCBI Taxonomy" id="2320717"/>
    <lineage>
        <taxon>Eukaryota</taxon>
        <taxon>Viridiplantae</taxon>
        <taxon>Streptophyta</taxon>
        <taxon>Embryophyta</taxon>
        <taxon>Tracheophyta</taxon>
        <taxon>Spermatophyta</taxon>
        <taxon>Magnoliopsida</taxon>
        <taxon>Liliopsida</taxon>
        <taxon>Asparagales</taxon>
        <taxon>Orchidaceae</taxon>
        <taxon>Orchidoideae</taxon>
        <taxon>Orchideae</taxon>
        <taxon>Orchidinae</taxon>
        <taxon>Platanthera</taxon>
    </lineage>
</organism>
<comment type="subcellular location">
    <subcellularLocation>
        <location evidence="1">Nucleus</location>
    </subcellularLocation>
</comment>
<dbReference type="Gene3D" id="1.10.10.60">
    <property type="entry name" value="Homeodomain-like"/>
    <property type="match status" value="1"/>
</dbReference>
<dbReference type="PROSITE" id="PS51294">
    <property type="entry name" value="HTH_MYB"/>
    <property type="match status" value="1"/>
</dbReference>
<evidence type="ECO:0000259" key="4">
    <source>
        <dbReference type="PROSITE" id="PS50090"/>
    </source>
</evidence>
<dbReference type="EMBL" id="JBBWWR010000013">
    <property type="protein sequence ID" value="KAK8955704.1"/>
    <property type="molecule type" value="Genomic_DNA"/>
</dbReference>
<dbReference type="Pfam" id="PF00249">
    <property type="entry name" value="Myb_DNA-binding"/>
    <property type="match status" value="1"/>
</dbReference>
<evidence type="ECO:0000256" key="2">
    <source>
        <dbReference type="ARBA" id="ARBA00023125"/>
    </source>
</evidence>
<feature type="domain" description="Myb-like" evidence="4">
    <location>
        <begin position="10"/>
        <end position="62"/>
    </location>
</feature>
<dbReference type="PANTHER" id="PTHR10641">
    <property type="entry name" value="MYB FAMILY TRANSCRIPTION FACTOR"/>
    <property type="match status" value="1"/>
</dbReference>
<evidence type="ECO:0000259" key="5">
    <source>
        <dbReference type="PROSITE" id="PS51294"/>
    </source>
</evidence>
<dbReference type="PANTHER" id="PTHR10641:SF1387">
    <property type="entry name" value="OS08G0486300 PROTEIN"/>
    <property type="match status" value="1"/>
</dbReference>
<dbReference type="SMART" id="SM00717">
    <property type="entry name" value="SANT"/>
    <property type="match status" value="2"/>
</dbReference>
<proteinExistence type="predicted"/>
<evidence type="ECO:0000313" key="7">
    <source>
        <dbReference type="Proteomes" id="UP001412067"/>
    </source>
</evidence>
<keyword evidence="7" id="KW-1185">Reference proteome</keyword>
<evidence type="ECO:0000256" key="1">
    <source>
        <dbReference type="ARBA" id="ARBA00004123"/>
    </source>
</evidence>
<keyword evidence="3" id="KW-0539">Nucleus</keyword>
<comment type="caution">
    <text evidence="6">The sequence shown here is derived from an EMBL/GenBank/DDBJ whole genome shotgun (WGS) entry which is preliminary data.</text>
</comment>
<dbReference type="CDD" id="cd00167">
    <property type="entry name" value="SANT"/>
    <property type="match status" value="1"/>
</dbReference>